<feature type="region of interest" description="Disordered" evidence="1">
    <location>
        <begin position="68"/>
        <end position="94"/>
    </location>
</feature>
<dbReference type="Proteomes" id="UP000800093">
    <property type="component" value="Unassembled WGS sequence"/>
</dbReference>
<name>A0A9P4NCJ8_9PLEO</name>
<sequence>MLAAHGLRFTPTPRIALALTTVPSTAHAGIMAKTKCHSCSALSFAPKRLYLRSTSRFGRATGYQCGASMRGQERQAPVERTSPASPDLRYLDMA</sequence>
<gene>
    <name evidence="2" type="ORF">CC78DRAFT_134893</name>
</gene>
<organism evidence="2 3">
    <name type="scientific">Lojkania enalia</name>
    <dbReference type="NCBI Taxonomy" id="147567"/>
    <lineage>
        <taxon>Eukaryota</taxon>
        <taxon>Fungi</taxon>
        <taxon>Dikarya</taxon>
        <taxon>Ascomycota</taxon>
        <taxon>Pezizomycotina</taxon>
        <taxon>Dothideomycetes</taxon>
        <taxon>Pleosporomycetidae</taxon>
        <taxon>Pleosporales</taxon>
        <taxon>Pleosporales incertae sedis</taxon>
        <taxon>Lojkania</taxon>
    </lineage>
</organism>
<comment type="caution">
    <text evidence="2">The sequence shown here is derived from an EMBL/GenBank/DDBJ whole genome shotgun (WGS) entry which is preliminary data.</text>
</comment>
<protein>
    <submittedName>
        <fullName evidence="2">Uncharacterized protein</fullName>
    </submittedName>
</protein>
<proteinExistence type="predicted"/>
<dbReference type="EMBL" id="ML986579">
    <property type="protein sequence ID" value="KAF2270540.1"/>
    <property type="molecule type" value="Genomic_DNA"/>
</dbReference>
<accession>A0A9P4NCJ8</accession>
<evidence type="ECO:0000256" key="1">
    <source>
        <dbReference type="SAM" id="MobiDB-lite"/>
    </source>
</evidence>
<evidence type="ECO:0000313" key="3">
    <source>
        <dbReference type="Proteomes" id="UP000800093"/>
    </source>
</evidence>
<evidence type="ECO:0000313" key="2">
    <source>
        <dbReference type="EMBL" id="KAF2270540.1"/>
    </source>
</evidence>
<keyword evidence="3" id="KW-1185">Reference proteome</keyword>
<dbReference type="AlphaFoldDB" id="A0A9P4NCJ8"/>
<reference evidence="3" key="1">
    <citation type="journal article" date="2020" name="Stud. Mycol.">
        <title>101 Dothideomycetes genomes: A test case for predicting lifestyles and emergence of pathogens.</title>
        <authorList>
            <person name="Haridas S."/>
            <person name="Albert R."/>
            <person name="Binder M."/>
            <person name="Bloem J."/>
            <person name="LaButti K."/>
            <person name="Salamov A."/>
            <person name="Andreopoulos B."/>
            <person name="Baker S."/>
            <person name="Barry K."/>
            <person name="Bills G."/>
            <person name="Bluhm B."/>
            <person name="Cannon C."/>
            <person name="Castanera R."/>
            <person name="Culley D."/>
            <person name="Daum C."/>
            <person name="Ezra D."/>
            <person name="Gonzalez J."/>
            <person name="Henrissat B."/>
            <person name="Kuo A."/>
            <person name="Liang C."/>
            <person name="Lipzen A."/>
            <person name="Lutzoni F."/>
            <person name="Magnuson J."/>
            <person name="Mondo S."/>
            <person name="Nolan M."/>
            <person name="Ohm R."/>
            <person name="Pangilinan J."/>
            <person name="Park H.-J."/>
            <person name="Ramirez L."/>
            <person name="Alfaro M."/>
            <person name="Sun H."/>
            <person name="Tritt A."/>
            <person name="Yoshinaga Y."/>
            <person name="Zwiers L.-H."/>
            <person name="Turgeon B."/>
            <person name="Goodwin S."/>
            <person name="Spatafora J."/>
            <person name="Crous P."/>
            <person name="Grigoriev I."/>
        </authorList>
    </citation>
    <scope>NUCLEOTIDE SEQUENCE [LARGE SCALE GENOMIC DNA]</scope>
    <source>
        <strain evidence="3">CBS 304.66</strain>
    </source>
</reference>